<comment type="similarity">
    <text evidence="1">Belongs to the senescence regulator S40 family.</text>
</comment>
<evidence type="ECO:0000256" key="1">
    <source>
        <dbReference type="ARBA" id="ARBA00034773"/>
    </source>
</evidence>
<dbReference type="Pfam" id="PF04520">
    <property type="entry name" value="Senescence_reg"/>
    <property type="match status" value="1"/>
</dbReference>
<dbReference type="AlphaFoldDB" id="A0A3Q7HXC8"/>
<dbReference type="Gramene" id="Solyc09g010140.2.1">
    <property type="protein sequence ID" value="Solyc09g010140.2.1"/>
    <property type="gene ID" value="Solyc09g010140.2"/>
</dbReference>
<reference evidence="2" key="2">
    <citation type="submission" date="2019-01" db="UniProtKB">
        <authorList>
            <consortium name="EnsemblPlants"/>
        </authorList>
    </citation>
    <scope>IDENTIFICATION</scope>
    <source>
        <strain evidence="2">cv. Heinz 1706</strain>
    </source>
</reference>
<evidence type="ECO:0000313" key="2">
    <source>
        <dbReference type="EnsemblPlants" id="Solyc09g010140.2.1"/>
    </source>
</evidence>
<dbReference type="EnsemblPlants" id="Solyc09g010140.2.1">
    <property type="protein sequence ID" value="Solyc09g010140.2.1"/>
    <property type="gene ID" value="Solyc09g010140.2"/>
</dbReference>
<keyword evidence="3" id="KW-1185">Reference proteome</keyword>
<organism evidence="2">
    <name type="scientific">Solanum lycopersicum</name>
    <name type="common">Tomato</name>
    <name type="synonym">Lycopersicon esculentum</name>
    <dbReference type="NCBI Taxonomy" id="4081"/>
    <lineage>
        <taxon>Eukaryota</taxon>
        <taxon>Viridiplantae</taxon>
        <taxon>Streptophyta</taxon>
        <taxon>Embryophyta</taxon>
        <taxon>Tracheophyta</taxon>
        <taxon>Spermatophyta</taxon>
        <taxon>Magnoliopsida</taxon>
        <taxon>eudicotyledons</taxon>
        <taxon>Gunneridae</taxon>
        <taxon>Pentapetalae</taxon>
        <taxon>asterids</taxon>
        <taxon>lamiids</taxon>
        <taxon>Solanales</taxon>
        <taxon>Solanaceae</taxon>
        <taxon>Solanoideae</taxon>
        <taxon>Solaneae</taxon>
        <taxon>Solanum</taxon>
        <taxon>Solanum subgen. Lycopersicon</taxon>
    </lineage>
</organism>
<reference evidence="2" key="1">
    <citation type="journal article" date="2012" name="Nature">
        <title>The tomato genome sequence provides insights into fleshy fruit evolution.</title>
        <authorList>
            <consortium name="Tomato Genome Consortium"/>
        </authorList>
    </citation>
    <scope>NUCLEOTIDE SEQUENCE [LARGE SCALE GENOMIC DNA]</scope>
    <source>
        <strain evidence="2">cv. Heinz 1706</strain>
    </source>
</reference>
<dbReference type="FunCoup" id="A0A3Q7HXC8">
    <property type="interactions" value="1108"/>
</dbReference>
<dbReference type="InterPro" id="IPR007608">
    <property type="entry name" value="Senescence_reg_S40"/>
</dbReference>
<accession>A0A3Q7HXC8</accession>
<dbReference type="Proteomes" id="UP000004994">
    <property type="component" value="Chromosome 9"/>
</dbReference>
<evidence type="ECO:0000313" key="3">
    <source>
        <dbReference type="Proteomes" id="UP000004994"/>
    </source>
</evidence>
<protein>
    <submittedName>
        <fullName evidence="2">Uncharacterized protein</fullName>
    </submittedName>
</protein>
<proteinExistence type="inferred from homology"/>
<name>A0A3Q7HXC8_SOLLC</name>
<sequence>MDSNGVVSFHHRRSPSSDRFLGVFSPPQSDSAIGDADVSIADDELNEDEVFWIGDFTEPKRRSTSPSSISSRKTFLQPEKFGILAALPEDHRKLNRPVVYRKPSITSSPTSTKLFHSPPVASAMAFSRGFPTIPKPPLDREHSYNRNYSQTMPVRKFQHSVPVNVPMMPKKAPRSDLADAWEEHSKGEIFVEFAMLFSAKQFIRNIRTRKAKISDQADSVPSIRPREKEILKSGRFLIPLQLG</sequence>
<dbReference type="GO" id="GO:0010150">
    <property type="term" value="P:leaf senescence"/>
    <property type="evidence" value="ECO:0007669"/>
    <property type="project" value="UniProtKB-ARBA"/>
</dbReference>
<dbReference type="InParanoid" id="A0A3Q7HXC8"/>
<dbReference type="STRING" id="4081.A0A3Q7HXC8"/>
<dbReference type="PaxDb" id="4081-Solyc09g010140.1.1"/>
<dbReference type="OMA" id="FTHAPHE"/>